<reference evidence="2" key="1">
    <citation type="submission" date="2020-07" db="EMBL/GenBank/DDBJ databases">
        <title>Complete genome sequencing of Clostridia bacterium strain 12CBH8.</title>
        <authorList>
            <person name="Sakamoto M."/>
            <person name="Murakami T."/>
            <person name="Mori H."/>
        </authorList>
    </citation>
    <scope>NUCLEOTIDE SEQUENCE [LARGE SCALE GENOMIC DNA]</scope>
    <source>
        <strain evidence="2">12CBH8</strain>
    </source>
</reference>
<accession>A0A7I8D240</accession>
<keyword evidence="2" id="KW-1185">Reference proteome</keyword>
<sequence length="72" mass="8027">MKLKITCRCGSEFDILATLKNRGPIVCPSCGVELPNEMSTDIKTLISAYNTLKKKMNACDLYEIQIIDSTKN</sequence>
<dbReference type="AlphaFoldDB" id="A0A7I8D240"/>
<dbReference type="EMBL" id="AP023321">
    <property type="protein sequence ID" value="BCI60826.1"/>
    <property type="molecule type" value="Genomic_DNA"/>
</dbReference>
<protein>
    <submittedName>
        <fullName evidence="1">Uncharacterized protein</fullName>
    </submittedName>
</protein>
<dbReference type="Proteomes" id="UP000593890">
    <property type="component" value="Chromosome"/>
</dbReference>
<name>A0A7I8D240_9FIRM</name>
<dbReference type="KEGG" id="sman:C12CBH8_14650"/>
<gene>
    <name evidence="1" type="ORF">C12CBH8_14650</name>
</gene>
<evidence type="ECO:0000313" key="1">
    <source>
        <dbReference type="EMBL" id="BCI60826.1"/>
    </source>
</evidence>
<proteinExistence type="predicted"/>
<organism evidence="1 2">
    <name type="scientific">Solibaculum mannosilyticum</name>
    <dbReference type="NCBI Taxonomy" id="2780922"/>
    <lineage>
        <taxon>Bacteria</taxon>
        <taxon>Bacillati</taxon>
        <taxon>Bacillota</taxon>
        <taxon>Clostridia</taxon>
        <taxon>Eubacteriales</taxon>
        <taxon>Oscillospiraceae</taxon>
        <taxon>Solibaculum</taxon>
    </lineage>
</organism>
<evidence type="ECO:0000313" key="2">
    <source>
        <dbReference type="Proteomes" id="UP000593890"/>
    </source>
</evidence>